<accession>B5EW99</accession>
<dbReference type="EMBL" id="CP001134">
    <property type="protein sequence ID" value="ACH64743.1"/>
    <property type="molecule type" value="Genomic_DNA"/>
</dbReference>
<dbReference type="Proteomes" id="UP000001857">
    <property type="component" value="Plasmid pMJ100"/>
</dbReference>
<organism evidence="1 2">
    <name type="scientific">Aliivibrio fischeri (strain MJ11)</name>
    <name type="common">Vibrio fischeri</name>
    <dbReference type="NCBI Taxonomy" id="388396"/>
    <lineage>
        <taxon>Bacteria</taxon>
        <taxon>Pseudomonadati</taxon>
        <taxon>Pseudomonadota</taxon>
        <taxon>Gammaproteobacteria</taxon>
        <taxon>Vibrionales</taxon>
        <taxon>Vibrionaceae</taxon>
        <taxon>Aliivibrio</taxon>
    </lineage>
</organism>
<reference evidence="2" key="1">
    <citation type="submission" date="2008-08" db="EMBL/GenBank/DDBJ databases">
        <title>Complete sequence of Vibrio fischeri strain MJ11.</title>
        <authorList>
            <person name="Mandel M.J."/>
            <person name="Stabb E.V."/>
            <person name="Ruby E.G."/>
            <person name="Ferriera S."/>
            <person name="Johnson J."/>
            <person name="Kravitz S."/>
            <person name="Beeson K."/>
            <person name="Sutton G."/>
            <person name="Rogers Y.-H."/>
            <person name="Friedman R."/>
            <person name="Frazier M."/>
            <person name="Venter J.C."/>
        </authorList>
    </citation>
    <scope>NUCLEOTIDE SEQUENCE [LARGE SCALE GENOMIC DNA]</scope>
    <source>
        <strain evidence="2">MJ11</strain>
        <plasmid evidence="2">Plasmid pMJ100</plasmid>
    </source>
</reference>
<dbReference type="HOGENOM" id="CLU_2072159_0_0_6"/>
<sequence length="118" mass="13454">MGEDMSKIHYAINKKSELYVECSSYENALEISIYLNRQSPGSNWKTSYNSDGFINFLSSDENDFMLKEEIKMISGVKTKNLSIIKELKALVDLAKEGEYKQITVNVDTIDMLLNQIEG</sequence>
<evidence type="ECO:0000313" key="1">
    <source>
        <dbReference type="EMBL" id="ACH64743.1"/>
    </source>
</evidence>
<geneLocation type="plasmid" evidence="1 2">
    <name>pMJ100</name>
</geneLocation>
<proteinExistence type="predicted"/>
<dbReference type="KEGG" id="vfm:VFMJ11_B0156"/>
<name>B5EW99_ALIFM</name>
<dbReference type="AlphaFoldDB" id="B5EW99"/>
<gene>
    <name evidence="1" type="ordered locus">VFMJ11_B0156</name>
</gene>
<evidence type="ECO:0000313" key="2">
    <source>
        <dbReference type="Proteomes" id="UP000001857"/>
    </source>
</evidence>
<protein>
    <submittedName>
        <fullName evidence="1">Uncharacterized protein</fullName>
    </submittedName>
</protein>
<keyword evidence="1" id="KW-0614">Plasmid</keyword>
<reference evidence="1 2" key="2">
    <citation type="journal article" date="2009" name="Nature">
        <title>A single regulatory gene is sufficient to alter bacterial host range.</title>
        <authorList>
            <person name="Mandel M.J."/>
            <person name="Wollenberg M.S."/>
            <person name="Stabb E.V."/>
            <person name="Visick K.L."/>
            <person name="Ruby E.G."/>
        </authorList>
    </citation>
    <scope>NUCLEOTIDE SEQUENCE [LARGE SCALE GENOMIC DNA]</scope>
    <source>
        <strain evidence="1 2">MJ11</strain>
        <plasmid evidence="2">Plasmid pMJ100</plasmid>
    </source>
</reference>